<proteinExistence type="predicted"/>
<reference evidence="1 2" key="1">
    <citation type="submission" date="2018-05" db="EMBL/GenBank/DDBJ databases">
        <title>Pedobacter paludis sp. nov., isolated from wetland soil.</title>
        <authorList>
            <person name="Zhang Y."/>
            <person name="Wang G."/>
        </authorList>
    </citation>
    <scope>NUCLEOTIDE SEQUENCE [LARGE SCALE GENOMIC DNA]</scope>
    <source>
        <strain evidence="1 2">KCTC22721</strain>
    </source>
</reference>
<dbReference type="EMBL" id="QGNZ01000001">
    <property type="protein sequence ID" value="PWS29302.1"/>
    <property type="molecule type" value="Genomic_DNA"/>
</dbReference>
<protein>
    <submittedName>
        <fullName evidence="1">Uncharacterized protein</fullName>
    </submittedName>
</protein>
<evidence type="ECO:0000313" key="2">
    <source>
        <dbReference type="Proteomes" id="UP000245379"/>
    </source>
</evidence>
<gene>
    <name evidence="1" type="ORF">DHW03_05655</name>
</gene>
<evidence type="ECO:0000313" key="1">
    <source>
        <dbReference type="EMBL" id="PWS29302.1"/>
    </source>
</evidence>
<name>A0A317ESA5_9SPHI</name>
<sequence length="797" mass="87679">MGITTKINAQTDYSKVSIASPNAAALGKFVDVPVNYHTGIPQINIPIYTLKEGSIELPISLSYHAGGIKVAETASWVGTGWALNAGGVITRTIRGIADEGANSANGAHGYFANYGLYNNYPNGNIDPFREHDNAVYKGTEDAEPDLFFFNFNGHTGQFYFNDDRSPILVSGNEDLKIDYVWQRTAVGTSESVNIQGFTITTNDGTKYFFGKPSTGSIEKGVPPIEMSFPTVQTELGTSVALDRIYSSWYLYKIESADQSDVVKLFYEAESFSTFSWSYFPPVTNDIANINASGIRPYSLSRMYVKGVRLAEIVSSQGNVVFTASEQARQDLANGNFEGANPEIELPNTEAKALKEIVVSANKQVIKKMQFNTSYFNEDEANAVPLPTTLLTNGLKIGTDKKRLKLESVVEVGSDGQALPPYRFDYFSNVLPRRLSFAIDHWGFYNAARNTNVLPILSKDTYTIINKDGANRDSAWPAMQNGALTKVTYPTGGFTNFEFEANQAKVNALRYNLEYVNSYWVGYNGSYILDWPNVTFTGDEAYELMFSNTDCGFNTNLCLASYRIIDSKGNVVASGGADPNKTSTMVKNIPPGTYTIKMFRDNSITTKGATLTISKFKPYSVLDPIVGGLRIKTITKNPANELQQPITERYSYDDANRSSGILYDRPYYISAIRNTLLGLLGTVTPSETDNSPNRYIGGCLNIAPVGMTQPPVTAIISPVSSLPMQNVQGNHIGYKTVTVSQDLNGSSVYRYFGSSLFENNVEDVAYRNLSSSSYCDPKIPNYPAAPLPYNFERGELQA</sequence>
<keyword evidence="2" id="KW-1185">Reference proteome</keyword>
<dbReference type="Proteomes" id="UP000245379">
    <property type="component" value="Unassembled WGS sequence"/>
</dbReference>
<dbReference type="AlphaFoldDB" id="A0A317ESA5"/>
<comment type="caution">
    <text evidence="1">The sequence shown here is derived from an EMBL/GenBank/DDBJ whole genome shotgun (WGS) entry which is preliminary data.</text>
</comment>
<organism evidence="1 2">
    <name type="scientific">Pedobacter yonginense</name>
    <dbReference type="NCBI Taxonomy" id="651869"/>
    <lineage>
        <taxon>Bacteria</taxon>
        <taxon>Pseudomonadati</taxon>
        <taxon>Bacteroidota</taxon>
        <taxon>Sphingobacteriia</taxon>
        <taxon>Sphingobacteriales</taxon>
        <taxon>Sphingobacteriaceae</taxon>
        <taxon>Pedobacter</taxon>
    </lineage>
</organism>
<accession>A0A317ESA5</accession>